<dbReference type="EMBL" id="ASHM01042337">
    <property type="protein sequence ID" value="PNX82593.1"/>
    <property type="molecule type" value="Genomic_DNA"/>
</dbReference>
<evidence type="ECO:0000256" key="1">
    <source>
        <dbReference type="SAM" id="MobiDB-lite"/>
    </source>
</evidence>
<sequence length="105" mass="12279">MRNSCEPRVSDDNRSKSQGTHYDTTGRTQFILMELRLHRLESTLVNKRIQILPNEIGLHDFLVLIFNINQILIMQLHSNDFEETIMDQTKAIIPGSPKRPKIHNR</sequence>
<protein>
    <submittedName>
        <fullName evidence="2">Uncharacterized protein</fullName>
    </submittedName>
</protein>
<gene>
    <name evidence="2" type="ORF">L195_g038623</name>
</gene>
<dbReference type="AlphaFoldDB" id="A0A2K3LVP6"/>
<feature type="region of interest" description="Disordered" evidence="1">
    <location>
        <begin position="1"/>
        <end position="23"/>
    </location>
</feature>
<accession>A0A2K3LVP6</accession>
<name>A0A2K3LVP6_TRIPR</name>
<comment type="caution">
    <text evidence="2">The sequence shown here is derived from an EMBL/GenBank/DDBJ whole genome shotgun (WGS) entry which is preliminary data.</text>
</comment>
<dbReference type="Proteomes" id="UP000236291">
    <property type="component" value="Unassembled WGS sequence"/>
</dbReference>
<reference evidence="2 3" key="2">
    <citation type="journal article" date="2017" name="Front. Plant Sci.">
        <title>Gene Classification and Mining of Molecular Markers Useful in Red Clover (Trifolium pratense) Breeding.</title>
        <authorList>
            <person name="Istvanek J."/>
            <person name="Dluhosova J."/>
            <person name="Dluhos P."/>
            <person name="Patkova L."/>
            <person name="Nedelnik J."/>
            <person name="Repkova J."/>
        </authorList>
    </citation>
    <scope>NUCLEOTIDE SEQUENCE [LARGE SCALE GENOMIC DNA]</scope>
    <source>
        <strain evidence="3">cv. Tatra</strain>
        <tissue evidence="2">Young leaves</tissue>
    </source>
</reference>
<evidence type="ECO:0000313" key="2">
    <source>
        <dbReference type="EMBL" id="PNX82593.1"/>
    </source>
</evidence>
<proteinExistence type="predicted"/>
<reference evidence="2 3" key="1">
    <citation type="journal article" date="2014" name="Am. J. Bot.">
        <title>Genome assembly and annotation for red clover (Trifolium pratense; Fabaceae).</title>
        <authorList>
            <person name="Istvanek J."/>
            <person name="Jaros M."/>
            <person name="Krenek A."/>
            <person name="Repkova J."/>
        </authorList>
    </citation>
    <scope>NUCLEOTIDE SEQUENCE [LARGE SCALE GENOMIC DNA]</scope>
    <source>
        <strain evidence="3">cv. Tatra</strain>
        <tissue evidence="2">Young leaves</tissue>
    </source>
</reference>
<evidence type="ECO:0000313" key="3">
    <source>
        <dbReference type="Proteomes" id="UP000236291"/>
    </source>
</evidence>
<organism evidence="2 3">
    <name type="scientific">Trifolium pratense</name>
    <name type="common">Red clover</name>
    <dbReference type="NCBI Taxonomy" id="57577"/>
    <lineage>
        <taxon>Eukaryota</taxon>
        <taxon>Viridiplantae</taxon>
        <taxon>Streptophyta</taxon>
        <taxon>Embryophyta</taxon>
        <taxon>Tracheophyta</taxon>
        <taxon>Spermatophyta</taxon>
        <taxon>Magnoliopsida</taxon>
        <taxon>eudicotyledons</taxon>
        <taxon>Gunneridae</taxon>
        <taxon>Pentapetalae</taxon>
        <taxon>rosids</taxon>
        <taxon>fabids</taxon>
        <taxon>Fabales</taxon>
        <taxon>Fabaceae</taxon>
        <taxon>Papilionoideae</taxon>
        <taxon>50 kb inversion clade</taxon>
        <taxon>NPAAA clade</taxon>
        <taxon>Hologalegina</taxon>
        <taxon>IRL clade</taxon>
        <taxon>Trifolieae</taxon>
        <taxon>Trifolium</taxon>
    </lineage>
</organism>